<sequence>MADLQPEFHEEANFEAIAAHDYYAEKSVHLGEAFQAELESAIGAIVSAPDTWATYLYGTRRYLMHRFPFVVVYRRTSDRLEIVAVAHGHQRPGYWRDRTG</sequence>
<dbReference type="Proteomes" id="UP000324479">
    <property type="component" value="Unassembled WGS sequence"/>
</dbReference>
<keyword evidence="3" id="KW-1185">Reference proteome</keyword>
<protein>
    <submittedName>
        <fullName evidence="2">Type II toxin-antitoxin system RelE/ParE family toxin</fullName>
    </submittedName>
</protein>
<dbReference type="AlphaFoldDB" id="A0A5M6CX82"/>
<organism evidence="2 3">
    <name type="scientific">Roseiconus nitratireducens</name>
    <dbReference type="NCBI Taxonomy" id="2605748"/>
    <lineage>
        <taxon>Bacteria</taxon>
        <taxon>Pseudomonadati</taxon>
        <taxon>Planctomycetota</taxon>
        <taxon>Planctomycetia</taxon>
        <taxon>Pirellulales</taxon>
        <taxon>Pirellulaceae</taxon>
        <taxon>Roseiconus</taxon>
    </lineage>
</organism>
<accession>A0A5M6CX82</accession>
<dbReference type="InterPro" id="IPR035093">
    <property type="entry name" value="RelE/ParE_toxin_dom_sf"/>
</dbReference>
<evidence type="ECO:0000313" key="3">
    <source>
        <dbReference type="Proteomes" id="UP000324479"/>
    </source>
</evidence>
<dbReference type="InterPro" id="IPR007712">
    <property type="entry name" value="RelE/ParE_toxin"/>
</dbReference>
<evidence type="ECO:0000313" key="2">
    <source>
        <dbReference type="EMBL" id="KAA5539000.1"/>
    </source>
</evidence>
<dbReference type="Gene3D" id="3.30.2310.20">
    <property type="entry name" value="RelE-like"/>
    <property type="match status" value="1"/>
</dbReference>
<keyword evidence="1" id="KW-1277">Toxin-antitoxin system</keyword>
<comment type="caution">
    <text evidence="2">The sequence shown here is derived from an EMBL/GenBank/DDBJ whole genome shotgun (WGS) entry which is preliminary data.</text>
</comment>
<dbReference type="Pfam" id="PF05016">
    <property type="entry name" value="ParE_toxin"/>
    <property type="match status" value="1"/>
</dbReference>
<evidence type="ECO:0000256" key="1">
    <source>
        <dbReference type="ARBA" id="ARBA00022649"/>
    </source>
</evidence>
<name>A0A5M6CX82_9BACT</name>
<dbReference type="EMBL" id="VWOX01000023">
    <property type="protein sequence ID" value="KAA5539000.1"/>
    <property type="molecule type" value="Genomic_DNA"/>
</dbReference>
<dbReference type="RefSeq" id="WP_150079513.1">
    <property type="nucleotide sequence ID" value="NZ_VWOX01000023.1"/>
</dbReference>
<reference evidence="2 3" key="1">
    <citation type="submission" date="2019-08" db="EMBL/GenBank/DDBJ databases">
        <authorList>
            <person name="Dhanesh K."/>
            <person name="Kumar G."/>
            <person name="Sasikala C."/>
            <person name="Venkata Ramana C."/>
        </authorList>
    </citation>
    <scope>NUCLEOTIDE SEQUENCE [LARGE SCALE GENOMIC DNA]</scope>
    <source>
        <strain evidence="2 3">JC645</strain>
    </source>
</reference>
<proteinExistence type="predicted"/>
<gene>
    <name evidence="2" type="ORF">FYK55_25735</name>
</gene>